<evidence type="ECO:0000313" key="6">
    <source>
        <dbReference type="EMBL" id="EGP85033.1"/>
    </source>
</evidence>
<organism evidence="6 7">
    <name type="scientific">Zymoseptoria tritici (strain CBS 115943 / IPO323)</name>
    <name type="common">Speckled leaf blotch fungus</name>
    <name type="synonym">Septoria tritici</name>
    <dbReference type="NCBI Taxonomy" id="336722"/>
    <lineage>
        <taxon>Eukaryota</taxon>
        <taxon>Fungi</taxon>
        <taxon>Dikarya</taxon>
        <taxon>Ascomycota</taxon>
        <taxon>Pezizomycotina</taxon>
        <taxon>Dothideomycetes</taxon>
        <taxon>Dothideomycetidae</taxon>
        <taxon>Mycosphaerellales</taxon>
        <taxon>Mycosphaerellaceae</taxon>
        <taxon>Zymoseptoria</taxon>
    </lineage>
</organism>
<dbReference type="Gene3D" id="1.20.1250.20">
    <property type="entry name" value="MFS general substrate transporter like domains"/>
    <property type="match status" value="1"/>
</dbReference>
<dbReference type="GO" id="GO:0005886">
    <property type="term" value="C:plasma membrane"/>
    <property type="evidence" value="ECO:0007669"/>
    <property type="project" value="TreeGrafter"/>
</dbReference>
<dbReference type="RefSeq" id="XP_003850057.1">
    <property type="nucleotide sequence ID" value="XM_003850009.1"/>
</dbReference>
<gene>
    <name evidence="6" type="ORF">MYCGRDRAFT_95210</name>
</gene>
<evidence type="ECO:0000256" key="4">
    <source>
        <dbReference type="ARBA" id="ARBA00023136"/>
    </source>
</evidence>
<dbReference type="EMBL" id="CM001203">
    <property type="protein sequence ID" value="EGP85033.1"/>
    <property type="molecule type" value="Genomic_DNA"/>
</dbReference>
<dbReference type="GO" id="GO:0022857">
    <property type="term" value="F:transmembrane transporter activity"/>
    <property type="evidence" value="ECO:0007669"/>
    <property type="project" value="TreeGrafter"/>
</dbReference>
<dbReference type="STRING" id="336722.F9XHY5"/>
<feature type="transmembrane region" description="Helical" evidence="5">
    <location>
        <begin position="60"/>
        <end position="80"/>
    </location>
</feature>
<feature type="transmembrane region" description="Helical" evidence="5">
    <location>
        <begin position="196"/>
        <end position="213"/>
    </location>
</feature>
<keyword evidence="7" id="KW-1185">Reference proteome</keyword>
<feature type="transmembrane region" description="Helical" evidence="5">
    <location>
        <begin position="20"/>
        <end position="48"/>
    </location>
</feature>
<feature type="transmembrane region" description="Helical" evidence="5">
    <location>
        <begin position="87"/>
        <end position="105"/>
    </location>
</feature>
<dbReference type="GeneID" id="13394258"/>
<dbReference type="OMA" id="IVTHRIM"/>
<dbReference type="KEGG" id="ztr:MYCGRDRAFT_95210"/>
<feature type="transmembrane region" description="Helical" evidence="5">
    <location>
        <begin position="367"/>
        <end position="386"/>
    </location>
</feature>
<evidence type="ECO:0000313" key="7">
    <source>
        <dbReference type="Proteomes" id="UP000008062"/>
    </source>
</evidence>
<keyword evidence="4 5" id="KW-0472">Membrane</keyword>
<evidence type="ECO:0008006" key="8">
    <source>
        <dbReference type="Google" id="ProtNLM"/>
    </source>
</evidence>
<dbReference type="AlphaFoldDB" id="F9XHY5"/>
<evidence type="ECO:0000256" key="2">
    <source>
        <dbReference type="ARBA" id="ARBA00022692"/>
    </source>
</evidence>
<reference evidence="6 7" key="1">
    <citation type="journal article" date="2011" name="PLoS Genet.">
        <title>Finished genome of the fungal wheat pathogen Mycosphaerella graminicola reveals dispensome structure, chromosome plasticity, and stealth pathogenesis.</title>
        <authorList>
            <person name="Goodwin S.B."/>
            <person name="Ben M'barek S."/>
            <person name="Dhillon B."/>
            <person name="Wittenberg A.H.J."/>
            <person name="Crane C.F."/>
            <person name="Hane J.K."/>
            <person name="Foster A.J."/>
            <person name="Van der Lee T.A.J."/>
            <person name="Grimwood J."/>
            <person name="Aerts A."/>
            <person name="Antoniw J."/>
            <person name="Bailey A."/>
            <person name="Bluhm B."/>
            <person name="Bowler J."/>
            <person name="Bristow J."/>
            <person name="van der Burgt A."/>
            <person name="Canto-Canche B."/>
            <person name="Churchill A.C.L."/>
            <person name="Conde-Ferraez L."/>
            <person name="Cools H.J."/>
            <person name="Coutinho P.M."/>
            <person name="Csukai M."/>
            <person name="Dehal P."/>
            <person name="De Wit P."/>
            <person name="Donzelli B."/>
            <person name="van de Geest H.C."/>
            <person name="van Ham R.C.H.J."/>
            <person name="Hammond-Kosack K.E."/>
            <person name="Henrissat B."/>
            <person name="Kilian A."/>
            <person name="Kobayashi A.K."/>
            <person name="Koopmann E."/>
            <person name="Kourmpetis Y."/>
            <person name="Kuzniar A."/>
            <person name="Lindquist E."/>
            <person name="Lombard V."/>
            <person name="Maliepaard C."/>
            <person name="Martins N."/>
            <person name="Mehrabi R."/>
            <person name="Nap J.P.H."/>
            <person name="Ponomarenko A."/>
            <person name="Rudd J.J."/>
            <person name="Salamov A."/>
            <person name="Schmutz J."/>
            <person name="Schouten H.J."/>
            <person name="Shapiro H."/>
            <person name="Stergiopoulos I."/>
            <person name="Torriani S.F.F."/>
            <person name="Tu H."/>
            <person name="de Vries R.P."/>
            <person name="Waalwijk C."/>
            <person name="Ware S.B."/>
            <person name="Wiebenga A."/>
            <person name="Zwiers L.-H."/>
            <person name="Oliver R.P."/>
            <person name="Grigoriev I.V."/>
            <person name="Kema G.H.J."/>
        </authorList>
    </citation>
    <scope>NUCLEOTIDE SEQUENCE [LARGE SCALE GENOMIC DNA]</scope>
    <source>
        <strain evidence="7">CBS 115943 / IPO323</strain>
    </source>
</reference>
<feature type="transmembrane region" description="Helical" evidence="5">
    <location>
        <begin position="158"/>
        <end position="176"/>
    </location>
</feature>
<dbReference type="HOGENOM" id="CLU_000960_22_2_1"/>
<accession>F9XHY5</accession>
<keyword evidence="3 5" id="KW-1133">Transmembrane helix</keyword>
<dbReference type="SUPFAM" id="SSF103473">
    <property type="entry name" value="MFS general substrate transporter"/>
    <property type="match status" value="1"/>
</dbReference>
<protein>
    <recommendedName>
        <fullName evidence="8">Major facilitator superfamily transporter</fullName>
    </recommendedName>
</protein>
<name>F9XHY5_ZYMTI</name>
<dbReference type="InParanoid" id="F9XHY5"/>
<feature type="transmembrane region" description="Helical" evidence="5">
    <location>
        <begin position="125"/>
        <end position="146"/>
    </location>
</feature>
<dbReference type="Proteomes" id="UP000008062">
    <property type="component" value="Chromosome 8"/>
</dbReference>
<dbReference type="InterPro" id="IPR036259">
    <property type="entry name" value="MFS_trans_sf"/>
</dbReference>
<comment type="subcellular location">
    <subcellularLocation>
        <location evidence="1">Membrane</location>
        <topology evidence="1">Multi-pass membrane protein</topology>
    </subcellularLocation>
</comment>
<dbReference type="OrthoDB" id="5086884at2759"/>
<dbReference type="PANTHER" id="PTHR23501:SF43">
    <property type="entry name" value="MULTIDRUG TRANSPORTER, PUTATIVE (AFU_ORTHOLOGUE AFUA_6G03040)-RELATED"/>
    <property type="match status" value="1"/>
</dbReference>
<evidence type="ECO:0000256" key="5">
    <source>
        <dbReference type="SAM" id="Phobius"/>
    </source>
</evidence>
<proteinExistence type="predicted"/>
<sequence length="433" mass="46686">MQHAEDARPAQTKEIAGWRLAVIFFCLSILLLLSLMDETIVATALVAISIEFNNFQTSLWIVLGYTLTYLGFAVLSYRLADVYGRRLVVLFGAFIFTAFSFGSGFRPEHESAHRMQNFARLLPLASSIIGIVLAISGAVGPALGGVITSHSSGDGSWMNPPVAVPTMLVLYFIWPADTEQTRGTNLIHVELSQVDFVGAAPLLLFTTALTFGCQEGGSRAYSWSSPVIVALLAISGILFVALLAWAFALDRLTYFKDTAEILPWRILTDRILLSAITYDPSACLDPSTQSRDHALAQGLLAQARVVGGTLGVATSSALFANHIADLTDISSTEQISTVSRNPSFISQVDLTRQVAARAVFALAFNEGLRICTYIAAISLVISLLVWQKHPPTIQKRKSQVEASMLEAPESTAIGLEQVQGATDKTTCAVGRAT</sequence>
<evidence type="ECO:0000256" key="3">
    <source>
        <dbReference type="ARBA" id="ARBA00022989"/>
    </source>
</evidence>
<keyword evidence="2 5" id="KW-0812">Transmembrane</keyword>
<feature type="transmembrane region" description="Helical" evidence="5">
    <location>
        <begin position="225"/>
        <end position="248"/>
    </location>
</feature>
<evidence type="ECO:0000256" key="1">
    <source>
        <dbReference type="ARBA" id="ARBA00004141"/>
    </source>
</evidence>
<dbReference type="PANTHER" id="PTHR23501">
    <property type="entry name" value="MAJOR FACILITATOR SUPERFAMILY"/>
    <property type="match status" value="1"/>
</dbReference>